<feature type="domain" description="Bifunctional inhibitor/plant lipid transfer protein/seed storage helical" evidence="5">
    <location>
        <begin position="29"/>
        <end position="113"/>
    </location>
</feature>
<dbReference type="SUPFAM" id="SSF47699">
    <property type="entry name" value="Bifunctional inhibitor/lipid-transfer protein/seed storage 2S albumin"/>
    <property type="match status" value="1"/>
</dbReference>
<dbReference type="GO" id="GO:0008289">
    <property type="term" value="F:lipid binding"/>
    <property type="evidence" value="ECO:0007669"/>
    <property type="project" value="UniProtKB-KW"/>
</dbReference>
<dbReference type="InterPro" id="IPR000528">
    <property type="entry name" value="Plant_nsLTP"/>
</dbReference>
<comment type="function">
    <text evidence="3">Plant non-specific lipid-transfer proteins transfer phospholipids as well as galactolipids across membranes. May play a role in wax or cutin deposition in the cell walls of expanding epidermal cells and certain secretory tissues.</text>
</comment>
<feature type="chain" id="PRO_5043552459" description="Non-specific lipid-transfer protein" evidence="4">
    <location>
        <begin position="26"/>
        <end position="117"/>
    </location>
</feature>
<sequence>MAFMKLLGMLVVFMMIVGIAPDVKAAIDCNSIGAKLVTCINYVQNGGDISKPCCDGVAAVRNAAVTAPDRQQTCRCLQQVASQLPGIKPDNAATLPDKCGVQIPFAISGSTDCSKVK</sequence>
<evidence type="ECO:0000256" key="2">
    <source>
        <dbReference type="ARBA" id="ARBA00023157"/>
    </source>
</evidence>
<feature type="signal peptide" evidence="4">
    <location>
        <begin position="1"/>
        <end position="25"/>
    </location>
</feature>
<dbReference type="EMBL" id="JAIWQS010000007">
    <property type="protein sequence ID" value="KAJ8759741.1"/>
    <property type="molecule type" value="Genomic_DNA"/>
</dbReference>
<dbReference type="PRINTS" id="PR00382">
    <property type="entry name" value="LIPIDTRNSFER"/>
</dbReference>
<dbReference type="InterPro" id="IPR016140">
    <property type="entry name" value="Bifunc_inhib/LTP/seed_store"/>
</dbReference>
<dbReference type="AlphaFoldDB" id="A0AAV8SZ24"/>
<accession>A0AAV8SZ24</accession>
<dbReference type="GO" id="GO:0006869">
    <property type="term" value="P:lipid transport"/>
    <property type="evidence" value="ECO:0007669"/>
    <property type="project" value="InterPro"/>
</dbReference>
<evidence type="ECO:0000256" key="3">
    <source>
        <dbReference type="RuleBase" id="RU000628"/>
    </source>
</evidence>
<evidence type="ECO:0000313" key="6">
    <source>
        <dbReference type="EMBL" id="KAJ8759741.1"/>
    </source>
</evidence>
<evidence type="ECO:0000313" key="7">
    <source>
        <dbReference type="Proteomes" id="UP001159364"/>
    </source>
</evidence>
<comment type="similarity">
    <text evidence="1 3">Belongs to the plant LTP family.</text>
</comment>
<keyword evidence="3" id="KW-0446">Lipid-binding</keyword>
<dbReference type="Gene3D" id="1.10.110.10">
    <property type="entry name" value="Plant lipid-transfer and hydrophobic proteins"/>
    <property type="match status" value="1"/>
</dbReference>
<dbReference type="SMART" id="SM00499">
    <property type="entry name" value="AAI"/>
    <property type="match status" value="1"/>
</dbReference>
<proteinExistence type="inferred from homology"/>
<organism evidence="6 7">
    <name type="scientific">Erythroxylum novogranatense</name>
    <dbReference type="NCBI Taxonomy" id="1862640"/>
    <lineage>
        <taxon>Eukaryota</taxon>
        <taxon>Viridiplantae</taxon>
        <taxon>Streptophyta</taxon>
        <taxon>Embryophyta</taxon>
        <taxon>Tracheophyta</taxon>
        <taxon>Spermatophyta</taxon>
        <taxon>Magnoliopsida</taxon>
        <taxon>eudicotyledons</taxon>
        <taxon>Gunneridae</taxon>
        <taxon>Pentapetalae</taxon>
        <taxon>rosids</taxon>
        <taxon>fabids</taxon>
        <taxon>Malpighiales</taxon>
        <taxon>Erythroxylaceae</taxon>
        <taxon>Erythroxylum</taxon>
    </lineage>
</organism>
<keyword evidence="3" id="KW-0813">Transport</keyword>
<evidence type="ECO:0000256" key="4">
    <source>
        <dbReference type="SAM" id="SignalP"/>
    </source>
</evidence>
<evidence type="ECO:0000259" key="5">
    <source>
        <dbReference type="SMART" id="SM00499"/>
    </source>
</evidence>
<keyword evidence="4" id="KW-0732">Signal</keyword>
<name>A0AAV8SZ24_9ROSI</name>
<comment type="caution">
    <text evidence="6">The sequence shown here is derived from an EMBL/GenBank/DDBJ whole genome shotgun (WGS) entry which is preliminary data.</text>
</comment>
<dbReference type="InterPro" id="IPR036312">
    <property type="entry name" value="Bifun_inhib/LTP/seed_sf"/>
</dbReference>
<keyword evidence="2" id="KW-1015">Disulfide bond</keyword>
<reference evidence="6 7" key="1">
    <citation type="submission" date="2021-09" db="EMBL/GenBank/DDBJ databases">
        <title>Genomic insights and catalytic innovation underlie evolution of tropane alkaloids biosynthesis.</title>
        <authorList>
            <person name="Wang Y.-J."/>
            <person name="Tian T."/>
            <person name="Huang J.-P."/>
            <person name="Huang S.-X."/>
        </authorList>
    </citation>
    <scope>NUCLEOTIDE SEQUENCE [LARGE SCALE GENOMIC DNA]</scope>
    <source>
        <strain evidence="6">KIB-2018</strain>
        <tissue evidence="6">Leaf</tissue>
    </source>
</reference>
<dbReference type="Pfam" id="PF00234">
    <property type="entry name" value="Tryp_alpha_amyl"/>
    <property type="match status" value="1"/>
</dbReference>
<keyword evidence="7" id="KW-1185">Reference proteome</keyword>
<dbReference type="PANTHER" id="PTHR33076">
    <property type="entry name" value="NON-SPECIFIC LIPID-TRANSFER PROTEIN 2-RELATED"/>
    <property type="match status" value="1"/>
</dbReference>
<gene>
    <name evidence="6" type="ORF">K2173_009842</name>
</gene>
<protein>
    <recommendedName>
        <fullName evidence="3">Non-specific lipid-transfer protein</fullName>
    </recommendedName>
</protein>
<evidence type="ECO:0000256" key="1">
    <source>
        <dbReference type="ARBA" id="ARBA00009748"/>
    </source>
</evidence>
<dbReference type="CDD" id="cd01960">
    <property type="entry name" value="nsLTP1"/>
    <property type="match status" value="1"/>
</dbReference>
<dbReference type="PROSITE" id="PS00597">
    <property type="entry name" value="PLANT_LTP"/>
    <property type="match status" value="1"/>
</dbReference>
<dbReference type="Proteomes" id="UP001159364">
    <property type="component" value="Linkage Group LG07"/>
</dbReference>